<feature type="domain" description="DUF5675" evidence="1">
    <location>
        <begin position="9"/>
        <end position="119"/>
    </location>
</feature>
<dbReference type="Pfam" id="PF18925">
    <property type="entry name" value="DUF5675"/>
    <property type="match status" value="1"/>
</dbReference>
<evidence type="ECO:0000313" key="3">
    <source>
        <dbReference type="Proteomes" id="UP000184335"/>
    </source>
</evidence>
<evidence type="ECO:0000313" key="2">
    <source>
        <dbReference type="EMBL" id="SHJ16709.1"/>
    </source>
</evidence>
<dbReference type="Proteomes" id="UP000184335">
    <property type="component" value="Unassembled WGS sequence"/>
</dbReference>
<organism evidence="2 3">
    <name type="scientific">Cruoricaptor ignavus</name>
    <dbReference type="NCBI Taxonomy" id="1118202"/>
    <lineage>
        <taxon>Bacteria</taxon>
        <taxon>Pseudomonadati</taxon>
        <taxon>Bacteroidota</taxon>
        <taxon>Flavobacteriia</taxon>
        <taxon>Flavobacteriales</taxon>
        <taxon>Weeksellaceae</taxon>
        <taxon>Cruoricaptor</taxon>
    </lineage>
</organism>
<evidence type="ECO:0000259" key="1">
    <source>
        <dbReference type="Pfam" id="PF18925"/>
    </source>
</evidence>
<proteinExistence type="predicted"/>
<dbReference type="AlphaFoldDB" id="A0A1M6H3I4"/>
<sequence>MVRDMELILERRYYKGGTNGTLYLSAEEICKTIELPWRDNMRGKSCIPEGSYRLKKRYTEKRGYHLLVSDVPGRALILFHPANNALKELHGCIAPVSELVGEGVGLRSRVANEKVKKMVFPLLEAKKDVILTIRKAR</sequence>
<dbReference type="InterPro" id="IPR043732">
    <property type="entry name" value="DUF5675"/>
</dbReference>
<keyword evidence="3" id="KW-1185">Reference proteome</keyword>
<reference evidence="2 3" key="1">
    <citation type="submission" date="2016-11" db="EMBL/GenBank/DDBJ databases">
        <authorList>
            <person name="Jaros S."/>
            <person name="Januszkiewicz K."/>
            <person name="Wedrychowicz H."/>
        </authorList>
    </citation>
    <scope>NUCLEOTIDE SEQUENCE [LARGE SCALE GENOMIC DNA]</scope>
    <source>
        <strain evidence="2 3">DSM 25479</strain>
    </source>
</reference>
<protein>
    <recommendedName>
        <fullName evidence="1">DUF5675 domain-containing protein</fullName>
    </recommendedName>
</protein>
<dbReference type="STRING" id="1118202.SAMN05443429_11111"/>
<accession>A0A1M6H3I4</accession>
<gene>
    <name evidence="2" type="ORF">SAMN05443429_11111</name>
</gene>
<name>A0A1M6H3I4_9FLAO</name>
<dbReference type="EMBL" id="FQYI01000011">
    <property type="protein sequence ID" value="SHJ16709.1"/>
    <property type="molecule type" value="Genomic_DNA"/>
</dbReference>